<keyword evidence="2" id="KW-0677">Repeat</keyword>
<gene>
    <name evidence="4" type="ORF">AQUCO_05300066v1</name>
</gene>
<dbReference type="FunFam" id="1.25.40.10:FF:000516">
    <property type="entry name" value="Pentatricopeptide repeat-containing protein"/>
    <property type="match status" value="1"/>
</dbReference>
<dbReference type="OrthoDB" id="1908178at2759"/>
<evidence type="ECO:0000313" key="5">
    <source>
        <dbReference type="Proteomes" id="UP000230069"/>
    </source>
</evidence>
<dbReference type="FunFam" id="1.25.40.10:FF:000253">
    <property type="entry name" value="Pentatricopeptide repeat-containing protein"/>
    <property type="match status" value="1"/>
</dbReference>
<dbReference type="AlphaFoldDB" id="A0A2G5CIB6"/>
<dbReference type="Gene3D" id="1.25.40.10">
    <property type="entry name" value="Tetratricopeptide repeat domain"/>
    <property type="match status" value="3"/>
</dbReference>
<name>A0A2G5CIB6_AQUCA</name>
<dbReference type="Pfam" id="PF01535">
    <property type="entry name" value="PPR"/>
    <property type="match status" value="3"/>
</dbReference>
<dbReference type="STRING" id="218851.A0A2G5CIB6"/>
<dbReference type="PANTHER" id="PTHR45717">
    <property type="entry name" value="OS12G0527900 PROTEIN"/>
    <property type="match status" value="1"/>
</dbReference>
<evidence type="ECO:0000256" key="3">
    <source>
        <dbReference type="PROSITE-ProRule" id="PRU00708"/>
    </source>
</evidence>
<feature type="repeat" description="PPR" evidence="3">
    <location>
        <begin position="211"/>
        <end position="245"/>
    </location>
</feature>
<feature type="repeat" description="PPR" evidence="3">
    <location>
        <begin position="176"/>
        <end position="210"/>
    </location>
</feature>
<keyword evidence="5" id="KW-1185">Reference proteome</keyword>
<comment type="similarity">
    <text evidence="1">Belongs to the PPR family. P subfamily.</text>
</comment>
<protein>
    <recommendedName>
        <fullName evidence="6">Pentacotripeptide-repeat region of PRORP domain-containing protein</fullName>
    </recommendedName>
</protein>
<dbReference type="NCBIfam" id="TIGR00756">
    <property type="entry name" value="PPR"/>
    <property type="match status" value="3"/>
</dbReference>
<dbReference type="FunCoup" id="A0A2G5CIB6">
    <property type="interactions" value="855"/>
</dbReference>
<evidence type="ECO:0000256" key="2">
    <source>
        <dbReference type="ARBA" id="ARBA00022737"/>
    </source>
</evidence>
<dbReference type="InParanoid" id="A0A2G5CIB6"/>
<dbReference type="InterPro" id="IPR011990">
    <property type="entry name" value="TPR-like_helical_dom_sf"/>
</dbReference>
<organism evidence="4 5">
    <name type="scientific">Aquilegia coerulea</name>
    <name type="common">Rocky mountain columbine</name>
    <dbReference type="NCBI Taxonomy" id="218851"/>
    <lineage>
        <taxon>Eukaryota</taxon>
        <taxon>Viridiplantae</taxon>
        <taxon>Streptophyta</taxon>
        <taxon>Embryophyta</taxon>
        <taxon>Tracheophyta</taxon>
        <taxon>Spermatophyta</taxon>
        <taxon>Magnoliopsida</taxon>
        <taxon>Ranunculales</taxon>
        <taxon>Ranunculaceae</taxon>
        <taxon>Thalictroideae</taxon>
        <taxon>Aquilegia</taxon>
    </lineage>
</organism>
<dbReference type="Pfam" id="PF13041">
    <property type="entry name" value="PPR_2"/>
    <property type="match status" value="1"/>
</dbReference>
<dbReference type="GO" id="GO:0005739">
    <property type="term" value="C:mitochondrion"/>
    <property type="evidence" value="ECO:0007669"/>
    <property type="project" value="TreeGrafter"/>
</dbReference>
<evidence type="ECO:0000256" key="1">
    <source>
        <dbReference type="ARBA" id="ARBA00007626"/>
    </source>
</evidence>
<dbReference type="Proteomes" id="UP000230069">
    <property type="component" value="Unassembled WGS sequence"/>
</dbReference>
<dbReference type="PROSITE" id="PS51375">
    <property type="entry name" value="PPR"/>
    <property type="match status" value="2"/>
</dbReference>
<sequence length="513" mass="58585">MLLQTTSSSSSSSCSFQLKHLRLCSTSSYSKTQLAFKTTSSSSIVLLGKHRNKNNSIITNYKNGDFDRKPTPKWRSVFRRISLMENLELGSSSVLNQFEKEGKTLNRWELIRIVKELRRFRKFKLALEVYEWMNEQGDRYTLSSSDAAIHLDLICKVLGVQSAEEYFSRLPETLKDKCTYGSLLNTYVRARLKEKAESLLKEMSSKGYDTVPLPYNVMMTLYMKLKDYDKAISVVAQMMEKRIPLDTYTYNIWLTACGATGSTEKMEEVLELMKMDSTVDPNWATYSTVATIYTNLGQLSKAKSNLRMVEGKVTGRERIPFHYLLSQYGCIGEKEDVYRIWNTYKTSFPSIPNLGYHSMIASLLRLDDIEGAKKVYEEWVPLRSTYDPRICNLFIGWYVKKGLLEKAEDFVDQVLESGGKVNAYTWEVLANGHIQKRQIPEVLSCIKEATTAEGGETWRPNPIRASQFLSLCEEESDMASKKAFMELLTEAGCLKEEGYRSMISSNGKVDVGL</sequence>
<dbReference type="GO" id="GO:0003729">
    <property type="term" value="F:mRNA binding"/>
    <property type="evidence" value="ECO:0007669"/>
    <property type="project" value="UniProtKB-ARBA"/>
</dbReference>
<evidence type="ECO:0008006" key="6">
    <source>
        <dbReference type="Google" id="ProtNLM"/>
    </source>
</evidence>
<accession>A0A2G5CIB6</accession>
<dbReference type="PANTHER" id="PTHR45717:SF3">
    <property type="entry name" value="OS04G0544400 PROTEIN"/>
    <property type="match status" value="1"/>
</dbReference>
<proteinExistence type="inferred from homology"/>
<dbReference type="EMBL" id="KZ305070">
    <property type="protein sequence ID" value="PIA30980.1"/>
    <property type="molecule type" value="Genomic_DNA"/>
</dbReference>
<evidence type="ECO:0000313" key="4">
    <source>
        <dbReference type="EMBL" id="PIA30980.1"/>
    </source>
</evidence>
<dbReference type="InterPro" id="IPR002885">
    <property type="entry name" value="PPR_rpt"/>
</dbReference>
<reference evidence="4 5" key="1">
    <citation type="submission" date="2017-09" db="EMBL/GenBank/DDBJ databases">
        <title>WGS assembly of Aquilegia coerulea Goldsmith.</title>
        <authorList>
            <person name="Hodges S."/>
            <person name="Kramer E."/>
            <person name="Nordborg M."/>
            <person name="Tomkins J."/>
            <person name="Borevitz J."/>
            <person name="Derieg N."/>
            <person name="Yan J."/>
            <person name="Mihaltcheva S."/>
            <person name="Hayes R.D."/>
            <person name="Rokhsar D."/>
        </authorList>
    </citation>
    <scope>NUCLEOTIDE SEQUENCE [LARGE SCALE GENOMIC DNA]</scope>
    <source>
        <strain evidence="5">cv. Goldsmith</strain>
    </source>
</reference>
<dbReference type="SUPFAM" id="SSF48452">
    <property type="entry name" value="TPR-like"/>
    <property type="match status" value="1"/>
</dbReference>